<evidence type="ECO:0000259" key="2">
    <source>
        <dbReference type="Pfam" id="PF00266"/>
    </source>
</evidence>
<dbReference type="InterPro" id="IPR015421">
    <property type="entry name" value="PyrdxlP-dep_Trfase_major"/>
</dbReference>
<gene>
    <name evidence="3" type="ORF">PCE31107_00129</name>
</gene>
<accession>A0A5E4RDR6</accession>
<name>A0A5E4RDR6_9BURK</name>
<dbReference type="SUPFAM" id="SSF53383">
    <property type="entry name" value="PLP-dependent transferases"/>
    <property type="match status" value="1"/>
</dbReference>
<evidence type="ECO:0000313" key="4">
    <source>
        <dbReference type="Proteomes" id="UP000396788"/>
    </source>
</evidence>
<keyword evidence="1" id="KW-0663">Pyridoxal phosphate</keyword>
<dbReference type="InterPro" id="IPR015424">
    <property type="entry name" value="PyrdxlP-dep_Trfase"/>
</dbReference>
<dbReference type="PANTHER" id="PTHR43586:SF15">
    <property type="entry name" value="BLR3095 PROTEIN"/>
    <property type="match status" value="1"/>
</dbReference>
<reference evidence="3 4" key="1">
    <citation type="submission" date="2019-08" db="EMBL/GenBank/DDBJ databases">
        <authorList>
            <person name="Peeters C."/>
        </authorList>
    </citation>
    <scope>NUCLEOTIDE SEQUENCE [LARGE SCALE GENOMIC DNA]</scope>
    <source>
        <strain evidence="3 4">LMG 31107</strain>
    </source>
</reference>
<dbReference type="Proteomes" id="UP000396788">
    <property type="component" value="Unassembled WGS sequence"/>
</dbReference>
<dbReference type="InterPro" id="IPR000192">
    <property type="entry name" value="Aminotrans_V_dom"/>
</dbReference>
<evidence type="ECO:0000256" key="1">
    <source>
        <dbReference type="ARBA" id="ARBA00022898"/>
    </source>
</evidence>
<organism evidence="3 4">
    <name type="scientific">Pandoraea cepalis</name>
    <dbReference type="NCBI Taxonomy" id="2508294"/>
    <lineage>
        <taxon>Bacteria</taxon>
        <taxon>Pseudomonadati</taxon>
        <taxon>Pseudomonadota</taxon>
        <taxon>Betaproteobacteria</taxon>
        <taxon>Burkholderiales</taxon>
        <taxon>Burkholderiaceae</taxon>
        <taxon>Pandoraea</taxon>
    </lineage>
</organism>
<dbReference type="Gene3D" id="3.90.1150.10">
    <property type="entry name" value="Aspartate Aminotransferase, domain 1"/>
    <property type="match status" value="1"/>
</dbReference>
<dbReference type="RefSeq" id="WP_246181672.1">
    <property type="nucleotide sequence ID" value="NZ_CABPRY010000001.1"/>
</dbReference>
<proteinExistence type="predicted"/>
<dbReference type="Pfam" id="PF00266">
    <property type="entry name" value="Aminotran_5"/>
    <property type="match status" value="1"/>
</dbReference>
<feature type="domain" description="Aminotransferase class V" evidence="2">
    <location>
        <begin position="30"/>
        <end position="381"/>
    </location>
</feature>
<dbReference type="EMBL" id="CABPRY010000001">
    <property type="protein sequence ID" value="VVD61516.1"/>
    <property type="molecule type" value="Genomic_DNA"/>
</dbReference>
<dbReference type="AlphaFoldDB" id="A0A5E4RDR6"/>
<sequence length="399" mass="43683">MSDIKLANVMSNPISLSSIRDLFPVTKHLIYLDAAHQTPLSTPVRRAIEGFLDEGYEAAGPKPVWMRRVEEARACTARFIHASPGEIAFTKNTSEGLNIAANAVPLKAGDNVVLIEGDHPNNAYAWLNLQRKGIEVRFAKLTSNTDVADANIFAPLIDHRTKVITLSHVTFHAGQRHDIASIGRLCRERDIYLIVDAMQSVGVLPLDVDALGVDMLAAGCHKGLLVPQGLGFLYVRAGLTELQPTYLAMSAMARPPANYVARPDDMGTRDDASRFELGNFNLPHLHALMASVALIERIGLKNVEEHMLLLGDRLIGELDALGVPLVGPRERRSRSHIYVLALPAAAWTEYFAENGVRVSPERDGIRISFGIFNTSEDVDAVVEIIRRGLAAVRATTPVR</sequence>
<dbReference type="Gene3D" id="3.40.640.10">
    <property type="entry name" value="Type I PLP-dependent aspartate aminotransferase-like (Major domain)"/>
    <property type="match status" value="1"/>
</dbReference>
<dbReference type="PANTHER" id="PTHR43586">
    <property type="entry name" value="CYSTEINE DESULFURASE"/>
    <property type="match status" value="1"/>
</dbReference>
<dbReference type="InterPro" id="IPR015422">
    <property type="entry name" value="PyrdxlP-dep_Trfase_small"/>
</dbReference>
<evidence type="ECO:0000313" key="3">
    <source>
        <dbReference type="EMBL" id="VVD61516.1"/>
    </source>
</evidence>
<protein>
    <submittedName>
        <fullName evidence="3">Cysteine desulfurase</fullName>
    </submittedName>
</protein>